<dbReference type="EC" id="4.1.2.27" evidence="4"/>
<dbReference type="EMBL" id="KN716408">
    <property type="protein sequence ID" value="KJH45436.1"/>
    <property type="molecule type" value="Genomic_DNA"/>
</dbReference>
<dbReference type="InterPro" id="IPR015421">
    <property type="entry name" value="PyrdxlP-dep_Trfase_major"/>
</dbReference>
<dbReference type="GO" id="GO:0008117">
    <property type="term" value="F:sphinganine-1-phosphate aldolase activity"/>
    <property type="evidence" value="ECO:0007669"/>
    <property type="project" value="UniProtKB-EC"/>
</dbReference>
<dbReference type="AlphaFoldDB" id="A0A0D8XST1"/>
<dbReference type="GO" id="GO:0019752">
    <property type="term" value="P:carboxylic acid metabolic process"/>
    <property type="evidence" value="ECO:0007669"/>
    <property type="project" value="InterPro"/>
</dbReference>
<dbReference type="GO" id="GO:0016020">
    <property type="term" value="C:membrane"/>
    <property type="evidence" value="ECO:0007669"/>
    <property type="project" value="GOC"/>
</dbReference>
<dbReference type="PANTHER" id="PTHR42735">
    <property type="match status" value="1"/>
</dbReference>
<reference evidence="8 9" key="1">
    <citation type="submission" date="2013-11" db="EMBL/GenBank/DDBJ databases">
        <title>Draft genome of the bovine lungworm Dictyocaulus viviparus.</title>
        <authorList>
            <person name="Mitreva M."/>
        </authorList>
    </citation>
    <scope>NUCLEOTIDE SEQUENCE [LARGE SCALE GENOMIC DNA]</scope>
    <source>
        <strain evidence="8 9">HannoverDv2000</strain>
    </source>
</reference>
<dbReference type="GO" id="GO:0030170">
    <property type="term" value="F:pyridoxal phosphate binding"/>
    <property type="evidence" value="ECO:0007669"/>
    <property type="project" value="InterPro"/>
</dbReference>
<accession>A0A0D8XST1</accession>
<protein>
    <recommendedName>
        <fullName evidence="4">sphinganine-1-phosphate aldolase</fullName>
        <ecNumber evidence="4">4.1.2.27</ecNumber>
    </recommendedName>
    <alternativeName>
        <fullName evidence="5">Sphingosine-1-phosphate aldolase</fullName>
    </alternativeName>
</protein>
<dbReference type="STRING" id="29172.A0A0D8XST1"/>
<feature type="modified residue" description="N6-(pyridoxal phosphate)lysine" evidence="6">
    <location>
        <position position="121"/>
    </location>
</feature>
<comment type="similarity">
    <text evidence="7">Belongs to the group II decarboxylase family.</text>
</comment>
<evidence type="ECO:0000256" key="1">
    <source>
        <dbReference type="ARBA" id="ARBA00001933"/>
    </source>
</evidence>
<evidence type="ECO:0000313" key="9">
    <source>
        <dbReference type="Proteomes" id="UP000053766"/>
    </source>
</evidence>
<dbReference type="PANTHER" id="PTHR42735:SF6">
    <property type="entry name" value="SPHINGOSINE-1-PHOSPHATE LYASE 1"/>
    <property type="match status" value="1"/>
</dbReference>
<evidence type="ECO:0000256" key="5">
    <source>
        <dbReference type="ARBA" id="ARBA00042568"/>
    </source>
</evidence>
<evidence type="ECO:0000256" key="7">
    <source>
        <dbReference type="RuleBase" id="RU000382"/>
    </source>
</evidence>
<dbReference type="InterPro" id="IPR015424">
    <property type="entry name" value="PyrdxlP-dep_Trfase"/>
</dbReference>
<dbReference type="InterPro" id="IPR050477">
    <property type="entry name" value="GrpII_AminoAcid_Decarb"/>
</dbReference>
<keyword evidence="3 7" id="KW-0456">Lyase</keyword>
<keyword evidence="2 6" id="KW-0663">Pyridoxal phosphate</keyword>
<reference evidence="9" key="2">
    <citation type="journal article" date="2016" name="Sci. Rep.">
        <title>Dictyocaulus viviparus genome, variome and transcriptome elucidate lungworm biology and support future intervention.</title>
        <authorList>
            <person name="McNulty S.N."/>
            <person name="Strube C."/>
            <person name="Rosa B.A."/>
            <person name="Martin J.C."/>
            <person name="Tyagi R."/>
            <person name="Choi Y.J."/>
            <person name="Wang Q."/>
            <person name="Hallsworth Pepin K."/>
            <person name="Zhang X."/>
            <person name="Ozersky P."/>
            <person name="Wilson R.K."/>
            <person name="Sternberg P.W."/>
            <person name="Gasser R.B."/>
            <person name="Mitreva M."/>
        </authorList>
    </citation>
    <scope>NUCLEOTIDE SEQUENCE [LARGE SCALE GENOMIC DNA]</scope>
    <source>
        <strain evidence="9">HannoverDv2000</strain>
    </source>
</reference>
<dbReference type="SUPFAM" id="SSF53383">
    <property type="entry name" value="PLP-dependent transferases"/>
    <property type="match status" value="1"/>
</dbReference>
<dbReference type="InterPro" id="IPR002129">
    <property type="entry name" value="PyrdxlP-dep_de-COase"/>
</dbReference>
<organism evidence="8 9">
    <name type="scientific">Dictyocaulus viviparus</name>
    <name type="common">Bovine lungworm</name>
    <dbReference type="NCBI Taxonomy" id="29172"/>
    <lineage>
        <taxon>Eukaryota</taxon>
        <taxon>Metazoa</taxon>
        <taxon>Ecdysozoa</taxon>
        <taxon>Nematoda</taxon>
        <taxon>Chromadorea</taxon>
        <taxon>Rhabditida</taxon>
        <taxon>Rhabditina</taxon>
        <taxon>Rhabditomorpha</taxon>
        <taxon>Strongyloidea</taxon>
        <taxon>Metastrongylidae</taxon>
        <taxon>Dictyocaulus</taxon>
    </lineage>
</organism>
<evidence type="ECO:0000256" key="2">
    <source>
        <dbReference type="ARBA" id="ARBA00022898"/>
    </source>
</evidence>
<keyword evidence="9" id="KW-1185">Reference proteome</keyword>
<dbReference type="Gene3D" id="3.40.640.10">
    <property type="entry name" value="Type I PLP-dependent aspartate aminotransferase-like (Major domain)"/>
    <property type="match status" value="1"/>
</dbReference>
<proteinExistence type="inferred from homology"/>
<evidence type="ECO:0000256" key="4">
    <source>
        <dbReference type="ARBA" id="ARBA00038965"/>
    </source>
</evidence>
<dbReference type="GO" id="GO:0005783">
    <property type="term" value="C:endoplasmic reticulum"/>
    <property type="evidence" value="ECO:0007669"/>
    <property type="project" value="TreeGrafter"/>
</dbReference>
<dbReference type="OrthoDB" id="5859085at2759"/>
<comment type="cofactor">
    <cofactor evidence="1 6 7">
        <name>pyridoxal 5'-phosphate</name>
        <dbReference type="ChEBI" id="CHEBI:597326"/>
    </cofactor>
</comment>
<gene>
    <name evidence="8" type="ORF">DICVIV_08515</name>
</gene>
<evidence type="ECO:0000256" key="3">
    <source>
        <dbReference type="ARBA" id="ARBA00023239"/>
    </source>
</evidence>
<evidence type="ECO:0000256" key="6">
    <source>
        <dbReference type="PIRSR" id="PIRSR602129-50"/>
    </source>
</evidence>
<dbReference type="Proteomes" id="UP000053766">
    <property type="component" value="Unassembled WGS sequence"/>
</dbReference>
<name>A0A0D8XST1_DICVI</name>
<dbReference type="Pfam" id="PF00282">
    <property type="entry name" value="Pyridoxal_deC"/>
    <property type="match status" value="1"/>
</dbReference>
<sequence length="215" mass="23425">MADDLGTAVDVLSIVNRSYEKTKIMGLRTICKQLAMHSHHSQSKKALIILQLVASAPNFPSGTVDPVPEVSELGKKYNIPVHVDACLGGFIIPFMSECGFNIPVFDFRNSGVTSISCDTHKYGCTPKGSSIIMYRSKELLHYQYFSIPEWTGGIYATPTICGSRAGANSAVAWATLLFFGKKEYFRRCAAIVSCTKKIAAGINKIPGLEESIHAI</sequence>
<evidence type="ECO:0000313" key="8">
    <source>
        <dbReference type="EMBL" id="KJH45436.1"/>
    </source>
</evidence>
<dbReference type="GO" id="GO:0030149">
    <property type="term" value="P:sphingolipid catabolic process"/>
    <property type="evidence" value="ECO:0007669"/>
    <property type="project" value="TreeGrafter"/>
</dbReference>